<comment type="subcellular location">
    <subcellularLocation>
        <location evidence="1">Nucleus</location>
    </subcellularLocation>
</comment>
<evidence type="ECO:0000259" key="4">
    <source>
        <dbReference type="PROSITE" id="PS51916"/>
    </source>
</evidence>
<feature type="domain" description="DEUBAD" evidence="4">
    <location>
        <begin position="92"/>
        <end position="215"/>
    </location>
</feature>
<protein>
    <recommendedName>
        <fullName evidence="4">DEUBAD domain-containing protein</fullName>
    </recommendedName>
</protein>
<dbReference type="GO" id="GO:0031011">
    <property type="term" value="C:Ino80 complex"/>
    <property type="evidence" value="ECO:0007669"/>
    <property type="project" value="InterPro"/>
</dbReference>
<dbReference type="FunCoup" id="B9RGW7">
    <property type="interactions" value="1170"/>
</dbReference>
<dbReference type="InParanoid" id="B9RGW7"/>
<feature type="region of interest" description="Disordered" evidence="3">
    <location>
        <begin position="459"/>
        <end position="525"/>
    </location>
</feature>
<gene>
    <name evidence="5" type="ORF">RCOM_1445020</name>
</gene>
<sequence>MPMVADHRRKRLNGVSIAGCSSWEQYKTKKKKLESPKNELNTKSHISLEWDGNKRRVVAKREQIGLRQKDLREFVDPSPQCHSFLADVLAIPQEIFEVDNLTEILSYEVWKTHLSESERKYLMQFLPRGSDGDKVVQALLTGDNFHFGNPYLKWQVLKYDDSITLEGASVCSGKLHPDAVVHQEQCIKADKKAYYSEIQNYHNDMIRYLQKLKETWESSKDPEKEVLQKLWRSRRDVDKQNFSHANESRFHDPEETSAATSESCSLVAEEKACSSDNQNSSITKGGEVQRRIYEKRFIEEKRRKPSVSSDDARFKRGEKLQKHNIHHTDGVKYMSYLKISKKQHELVKSMKQSGKSIQSKCLNRVLGNFDTLQVQPYEKFVKEEQKKLREHWLQLANKDLPAAYENWQNRQFQRCEIAKSLECDMKDRLESLLEDEEKESHGTTSLEDQNDEIRNQDSYVEDNEGSGSGTSQYQSPQHISSFSGNNDLNPVHTVPENDHMACKSDDTSPNASEYSGNANAADASINPGIPISAGRDLWPAVSMPHTFYDSSINHEYGSTGELSLPHPINEAQRPQLIDLESDVHEQDTRKNLLQRQPDVGSFSSYPNQDRSGLLQSLFKGQDMLPYHSEQKQTGLDFQLPQNMLIEDGNFNGHLQRQLQPSLPLEQGQRRHGENYMQQPMSEDMYSEGGAYSIPRQGHEPPVNLQDWPVNPVRMSAGLQPQLNNDALLNQNWYSGEHQVRGGWNSTDGASVPGQRMGSNTDQSLYSVLSQYNQLRMSNHSNSMGPTEQFMLPRNYGMESGVSSRINTSLPQAALSMDYINGRDTTSSLMSDDMGWVTLPQNPALHDPVGKSYLRSWNQ</sequence>
<evidence type="ECO:0000313" key="6">
    <source>
        <dbReference type="Proteomes" id="UP000008311"/>
    </source>
</evidence>
<organism evidence="5 6">
    <name type="scientific">Ricinus communis</name>
    <name type="common">Castor bean</name>
    <dbReference type="NCBI Taxonomy" id="3988"/>
    <lineage>
        <taxon>Eukaryota</taxon>
        <taxon>Viridiplantae</taxon>
        <taxon>Streptophyta</taxon>
        <taxon>Embryophyta</taxon>
        <taxon>Tracheophyta</taxon>
        <taxon>Spermatophyta</taxon>
        <taxon>Magnoliopsida</taxon>
        <taxon>eudicotyledons</taxon>
        <taxon>Gunneridae</taxon>
        <taxon>Pentapetalae</taxon>
        <taxon>rosids</taxon>
        <taxon>fabids</taxon>
        <taxon>Malpighiales</taxon>
        <taxon>Euphorbiaceae</taxon>
        <taxon>Acalyphoideae</taxon>
        <taxon>Acalypheae</taxon>
        <taxon>Ricinus</taxon>
    </lineage>
</organism>
<feature type="compositionally biased region" description="Polar residues" evidence="3">
    <location>
        <begin position="469"/>
        <end position="488"/>
    </location>
</feature>
<dbReference type="PROSITE" id="PS51916">
    <property type="entry name" value="DEUBAD"/>
    <property type="match status" value="1"/>
</dbReference>
<dbReference type="eggNOG" id="ENOG502QPXI">
    <property type="taxonomic scope" value="Eukaryota"/>
</dbReference>
<dbReference type="InterPro" id="IPR044867">
    <property type="entry name" value="DEUBAD_dom"/>
</dbReference>
<evidence type="ECO:0000313" key="5">
    <source>
        <dbReference type="EMBL" id="EEF49329.1"/>
    </source>
</evidence>
<feature type="compositionally biased region" description="Basic and acidic residues" evidence="3">
    <location>
        <begin position="495"/>
        <end position="506"/>
    </location>
</feature>
<keyword evidence="6" id="KW-1185">Reference proteome</keyword>
<dbReference type="PANTHER" id="PTHR13052">
    <property type="entry name" value="NFRKB-RELATED"/>
    <property type="match status" value="1"/>
</dbReference>
<dbReference type="AlphaFoldDB" id="B9RGW7"/>
<dbReference type="EMBL" id="EQ973778">
    <property type="protein sequence ID" value="EEF49329.1"/>
    <property type="molecule type" value="Genomic_DNA"/>
</dbReference>
<dbReference type="STRING" id="3988.B9RGW7"/>
<accession>B9RGW7</accession>
<dbReference type="PANTHER" id="PTHR13052:SF2">
    <property type="entry name" value="NUCLEAR FACTOR KAPPA-B-BINDING PROTEIN"/>
    <property type="match status" value="1"/>
</dbReference>
<evidence type="ECO:0000256" key="3">
    <source>
        <dbReference type="SAM" id="MobiDB-lite"/>
    </source>
</evidence>
<feature type="compositionally biased region" description="Polar residues" evidence="3">
    <location>
        <begin position="507"/>
        <end position="518"/>
    </location>
</feature>
<dbReference type="CDD" id="cd21865">
    <property type="entry name" value="DEUBAD_NFRKB"/>
    <property type="match status" value="1"/>
</dbReference>
<reference evidence="6" key="1">
    <citation type="journal article" date="2010" name="Nat. Biotechnol.">
        <title>Draft genome sequence of the oilseed species Ricinus communis.</title>
        <authorList>
            <person name="Chan A.P."/>
            <person name="Crabtree J."/>
            <person name="Zhao Q."/>
            <person name="Lorenzi H."/>
            <person name="Orvis J."/>
            <person name="Puiu D."/>
            <person name="Melake-Berhan A."/>
            <person name="Jones K.M."/>
            <person name="Redman J."/>
            <person name="Chen G."/>
            <person name="Cahoon E.B."/>
            <person name="Gedil M."/>
            <person name="Stanke M."/>
            <person name="Haas B.J."/>
            <person name="Wortman J.R."/>
            <person name="Fraser-Liggett C.M."/>
            <person name="Ravel J."/>
            <person name="Rabinowicz P.D."/>
        </authorList>
    </citation>
    <scope>NUCLEOTIDE SEQUENCE [LARGE SCALE GENOMIC DNA]</scope>
    <source>
        <strain evidence="6">cv. Hale</strain>
    </source>
</reference>
<dbReference type="InterPro" id="IPR024867">
    <property type="entry name" value="NFRKB"/>
</dbReference>
<evidence type="ECO:0000256" key="1">
    <source>
        <dbReference type="ARBA" id="ARBA00004123"/>
    </source>
</evidence>
<keyword evidence="2" id="KW-0539">Nucleus</keyword>
<feature type="region of interest" description="Disordered" evidence="3">
    <location>
        <begin position="434"/>
        <end position="453"/>
    </location>
</feature>
<dbReference type="Proteomes" id="UP000008311">
    <property type="component" value="Unassembled WGS sequence"/>
</dbReference>
<evidence type="ECO:0000256" key="2">
    <source>
        <dbReference type="ARBA" id="ARBA00023242"/>
    </source>
</evidence>
<name>B9RGW7_RICCO</name>
<proteinExistence type="predicted"/>